<organism evidence="1 2">
    <name type="scientific">Eruca vesicaria subsp. sativa</name>
    <name type="common">Garden rocket</name>
    <name type="synonym">Eruca sativa</name>
    <dbReference type="NCBI Taxonomy" id="29727"/>
    <lineage>
        <taxon>Eukaryota</taxon>
        <taxon>Viridiplantae</taxon>
        <taxon>Streptophyta</taxon>
        <taxon>Embryophyta</taxon>
        <taxon>Tracheophyta</taxon>
        <taxon>Spermatophyta</taxon>
        <taxon>Magnoliopsida</taxon>
        <taxon>eudicotyledons</taxon>
        <taxon>Gunneridae</taxon>
        <taxon>Pentapetalae</taxon>
        <taxon>rosids</taxon>
        <taxon>malvids</taxon>
        <taxon>Brassicales</taxon>
        <taxon>Brassicaceae</taxon>
        <taxon>Brassiceae</taxon>
        <taxon>Eruca</taxon>
    </lineage>
</organism>
<name>A0ABC8L1C0_ERUVS</name>
<evidence type="ECO:0000313" key="1">
    <source>
        <dbReference type="EMBL" id="CAH8369083.1"/>
    </source>
</evidence>
<comment type="caution">
    <text evidence="1">The sequence shown here is derived from an EMBL/GenBank/DDBJ whole genome shotgun (WGS) entry which is preliminary data.</text>
</comment>
<dbReference type="EMBL" id="CAKOAT010417376">
    <property type="protein sequence ID" value="CAH8369083.1"/>
    <property type="molecule type" value="Genomic_DNA"/>
</dbReference>
<proteinExistence type="predicted"/>
<evidence type="ECO:0000313" key="2">
    <source>
        <dbReference type="Proteomes" id="UP001642260"/>
    </source>
</evidence>
<dbReference type="SUPFAM" id="SSF55797">
    <property type="entry name" value="PR-1-like"/>
    <property type="match status" value="1"/>
</dbReference>
<dbReference type="InterPro" id="IPR035940">
    <property type="entry name" value="CAP_sf"/>
</dbReference>
<dbReference type="Proteomes" id="UP001642260">
    <property type="component" value="Unassembled WGS sequence"/>
</dbReference>
<accession>A0ABC8L1C0</accession>
<dbReference type="AlphaFoldDB" id="A0ABC8L1C0"/>
<reference evidence="1 2" key="1">
    <citation type="submission" date="2022-03" db="EMBL/GenBank/DDBJ databases">
        <authorList>
            <person name="Macdonald S."/>
            <person name="Ahmed S."/>
            <person name="Newling K."/>
        </authorList>
    </citation>
    <scope>NUCLEOTIDE SEQUENCE [LARGE SCALE GENOMIC DNA]</scope>
</reference>
<keyword evidence="2" id="KW-1185">Reference proteome</keyword>
<gene>
    <name evidence="1" type="ORF">ERUC_LOCUS31073</name>
</gene>
<protein>
    <submittedName>
        <fullName evidence="1">Uncharacterized protein</fullName>
    </submittedName>
</protein>
<sequence length="63" mass="7280">MLTKARAAVGVGPLTWDLKVALYASTHTNWLILVCAFKYLEMRADNFYGIYQCMKDEEEMMKV</sequence>